<evidence type="ECO:0000313" key="2">
    <source>
        <dbReference type="EMBL" id="CAH2086962.1"/>
    </source>
</evidence>
<comment type="caution">
    <text evidence="2">The sequence shown here is derived from an EMBL/GenBank/DDBJ whole genome shotgun (WGS) entry which is preliminary data.</text>
</comment>
<dbReference type="AlphaFoldDB" id="A0AAU9TN54"/>
<dbReference type="EMBL" id="CAKOGL010000005">
    <property type="protein sequence ID" value="CAH2086962.1"/>
    <property type="molecule type" value="Genomic_DNA"/>
</dbReference>
<reference evidence="2" key="1">
    <citation type="submission" date="2022-03" db="EMBL/GenBank/DDBJ databases">
        <authorList>
            <person name="Tunstrom K."/>
        </authorList>
    </citation>
    <scope>NUCLEOTIDE SEQUENCE</scope>
</reference>
<name>A0AAU9TN54_EUPED</name>
<feature type="compositionally biased region" description="Basic and acidic residues" evidence="1">
    <location>
        <begin position="1"/>
        <end position="16"/>
    </location>
</feature>
<feature type="region of interest" description="Disordered" evidence="1">
    <location>
        <begin position="1"/>
        <end position="95"/>
    </location>
</feature>
<feature type="region of interest" description="Disordered" evidence="1">
    <location>
        <begin position="346"/>
        <end position="466"/>
    </location>
</feature>
<evidence type="ECO:0000313" key="3">
    <source>
        <dbReference type="Proteomes" id="UP001153954"/>
    </source>
</evidence>
<feature type="compositionally biased region" description="Low complexity" evidence="1">
    <location>
        <begin position="45"/>
        <end position="66"/>
    </location>
</feature>
<evidence type="ECO:0000256" key="1">
    <source>
        <dbReference type="SAM" id="MobiDB-lite"/>
    </source>
</evidence>
<sequence>MSVKEGEISRNNHEIEICDNDNIPTNTVRGGSGTDRQRSKRRRSPSSSSSSSSSSAQSISSSSSSNSRKHKKSNKRKKRGGKRNRQRQRDRRLLNKLTQEVQELRERTNLNFVNSEDSVDGNVSGELFNYGSDESIHKKSEAPTKPNFVFEIETKLKEPSVPKTPQNYLSILKDIQHFESSEWCEVRYAETQKSYNHTPGFVELEANDEIKAYDSLRHLAHSDKAFAGLTFCVLKQREVLQTTLRSILKWARDSEITYEGLSEKINEHFLNGEFYKTSSELLQLICGHRAEVIQMRRDGITNYLRDPLTKVAVKKVPPSYHHLFEAESLTKVLEKAGGVRKAFLPLNRHGSNAPAPQAGPSKPVHRPSQGQVNRKVSSHGCCVSGRISHTNQPSQGCFHSHPSQGQRYNNYNDNRHTFSNSYRGSFRQRGGRQESKPQENNKGQYKNPKRPSTSSENNSRGRKRKF</sequence>
<keyword evidence="3" id="KW-1185">Reference proteome</keyword>
<feature type="compositionally biased region" description="Polar residues" evidence="1">
    <location>
        <begin position="440"/>
        <end position="458"/>
    </location>
</feature>
<proteinExistence type="predicted"/>
<feature type="compositionally biased region" description="Basic residues" evidence="1">
    <location>
        <begin position="67"/>
        <end position="90"/>
    </location>
</feature>
<gene>
    <name evidence="2" type="ORF">EEDITHA_LOCUS3272</name>
</gene>
<protein>
    <submittedName>
        <fullName evidence="2">Uncharacterized protein</fullName>
    </submittedName>
</protein>
<feature type="compositionally biased region" description="Polar residues" evidence="1">
    <location>
        <begin position="387"/>
        <end position="423"/>
    </location>
</feature>
<accession>A0AAU9TN54</accession>
<organism evidence="2 3">
    <name type="scientific">Euphydryas editha</name>
    <name type="common">Edith's checkerspot</name>
    <dbReference type="NCBI Taxonomy" id="104508"/>
    <lineage>
        <taxon>Eukaryota</taxon>
        <taxon>Metazoa</taxon>
        <taxon>Ecdysozoa</taxon>
        <taxon>Arthropoda</taxon>
        <taxon>Hexapoda</taxon>
        <taxon>Insecta</taxon>
        <taxon>Pterygota</taxon>
        <taxon>Neoptera</taxon>
        <taxon>Endopterygota</taxon>
        <taxon>Lepidoptera</taxon>
        <taxon>Glossata</taxon>
        <taxon>Ditrysia</taxon>
        <taxon>Papilionoidea</taxon>
        <taxon>Nymphalidae</taxon>
        <taxon>Nymphalinae</taxon>
        <taxon>Euphydryas</taxon>
    </lineage>
</organism>
<dbReference type="Proteomes" id="UP001153954">
    <property type="component" value="Unassembled WGS sequence"/>
</dbReference>